<reference evidence="1" key="1">
    <citation type="submission" date="2018-11" db="EMBL/GenBank/DDBJ databases">
        <title>The sequence and de novo assembly of Larimichthys crocea genome using PacBio and Hi-C technologies.</title>
        <authorList>
            <person name="Xu P."/>
            <person name="Chen B."/>
            <person name="Zhou Z."/>
            <person name="Ke Q."/>
            <person name="Wu Y."/>
            <person name="Bai H."/>
            <person name="Pu F."/>
        </authorList>
    </citation>
    <scope>NUCLEOTIDE SEQUENCE</scope>
    <source>
        <tissue evidence="1">Muscle</tissue>
    </source>
</reference>
<comment type="caution">
    <text evidence="1">The sequence shown here is derived from an EMBL/GenBank/DDBJ whole genome shotgun (WGS) entry which is preliminary data.</text>
</comment>
<accession>A0ACD3QHH8</accession>
<organism evidence="1 2">
    <name type="scientific">Larimichthys crocea</name>
    <name type="common">Large yellow croaker</name>
    <name type="synonym">Pseudosciaena crocea</name>
    <dbReference type="NCBI Taxonomy" id="215358"/>
    <lineage>
        <taxon>Eukaryota</taxon>
        <taxon>Metazoa</taxon>
        <taxon>Chordata</taxon>
        <taxon>Craniata</taxon>
        <taxon>Vertebrata</taxon>
        <taxon>Euteleostomi</taxon>
        <taxon>Actinopterygii</taxon>
        <taxon>Neopterygii</taxon>
        <taxon>Teleostei</taxon>
        <taxon>Neoteleostei</taxon>
        <taxon>Acanthomorphata</taxon>
        <taxon>Eupercaria</taxon>
        <taxon>Sciaenidae</taxon>
        <taxon>Larimichthys</taxon>
    </lineage>
</organism>
<proteinExistence type="predicted"/>
<name>A0ACD3QHH8_LARCR</name>
<evidence type="ECO:0000313" key="2">
    <source>
        <dbReference type="Proteomes" id="UP000793456"/>
    </source>
</evidence>
<dbReference type="Proteomes" id="UP000793456">
    <property type="component" value="Chromosome XIX"/>
</dbReference>
<gene>
    <name evidence="1" type="ORF">E3U43_015910</name>
</gene>
<evidence type="ECO:0000313" key="1">
    <source>
        <dbReference type="EMBL" id="TMS06151.1"/>
    </source>
</evidence>
<keyword evidence="2" id="KW-1185">Reference proteome</keyword>
<protein>
    <submittedName>
        <fullName evidence="1">Uncharacterized protein</fullName>
    </submittedName>
</protein>
<dbReference type="EMBL" id="CM011692">
    <property type="protein sequence ID" value="TMS06151.1"/>
    <property type="molecule type" value="Genomic_DNA"/>
</dbReference>
<sequence>MAKLRDEDPGYWKWYTRGCTVLHQLHREEFHNLKKRINQTGGVQILQRLSSCEWDEETGDINGFHQYGYNGEDILVFHLETQTWIAPKPQSLPNTHGTQTELKMTFEKTSLYIHCLHKHLKYGRRAMMFWRKDGEEFHENVDHGEILPNHDETFQMSVDLNLSSVTLEDWRRYDCVFHLSGDDIVTRLDRAEIRNNWEKPSDIPVIASLLVLVVVLVAAAGFIIYKKKKTPDNSSELSDRLNPET</sequence>